<keyword evidence="6" id="KW-1185">Reference proteome</keyword>
<proteinExistence type="predicted"/>
<keyword evidence="2" id="KW-0238">DNA-binding</keyword>
<evidence type="ECO:0000313" key="6">
    <source>
        <dbReference type="Proteomes" id="UP000186277"/>
    </source>
</evidence>
<dbReference type="CDD" id="cd00093">
    <property type="entry name" value="HTH_XRE"/>
    <property type="match status" value="1"/>
</dbReference>
<dbReference type="PANTHER" id="PTHR40661">
    <property type="match status" value="1"/>
</dbReference>
<keyword evidence="1" id="KW-0805">Transcription regulation</keyword>
<evidence type="ECO:0000256" key="1">
    <source>
        <dbReference type="ARBA" id="ARBA00023015"/>
    </source>
</evidence>
<reference evidence="5 6" key="1">
    <citation type="submission" date="2016-09" db="EMBL/GenBank/DDBJ databases">
        <title>Xenorhabdus thuongxuanensis sp. nov. and Xenorhabdus eapokensis sp. nov., isolated from Steinernema species.</title>
        <authorList>
            <person name="Kaempfer P."/>
            <person name="Tobias N.J."/>
            <person name="Phan Ke L."/>
            <person name="Bode H.B."/>
            <person name="Glaeser S.P."/>
        </authorList>
    </citation>
    <scope>NUCLEOTIDE SEQUENCE [LARGE SCALE GENOMIC DNA]</scope>
    <source>
        <strain evidence="5 6">30TX1</strain>
    </source>
</reference>
<dbReference type="PROSITE" id="PS50943">
    <property type="entry name" value="HTH_CROC1"/>
    <property type="match status" value="1"/>
</dbReference>
<evidence type="ECO:0000256" key="2">
    <source>
        <dbReference type="ARBA" id="ARBA00023125"/>
    </source>
</evidence>
<dbReference type="SUPFAM" id="SSF47413">
    <property type="entry name" value="lambda repressor-like DNA-binding domains"/>
    <property type="match status" value="1"/>
</dbReference>
<dbReference type="SMART" id="SM00530">
    <property type="entry name" value="HTH_XRE"/>
    <property type="match status" value="1"/>
</dbReference>
<dbReference type="Proteomes" id="UP000186277">
    <property type="component" value="Unassembled WGS sequence"/>
</dbReference>
<dbReference type="InterPro" id="IPR010982">
    <property type="entry name" value="Lambda_DNA-bd_dom_sf"/>
</dbReference>
<dbReference type="AlphaFoldDB" id="A0A1Q5TMS8"/>
<dbReference type="OrthoDB" id="9791537at2"/>
<evidence type="ECO:0000256" key="3">
    <source>
        <dbReference type="ARBA" id="ARBA00023163"/>
    </source>
</evidence>
<protein>
    <submittedName>
        <fullName evidence="5">Transcriptional regulator</fullName>
    </submittedName>
</protein>
<name>A0A1Q5TMS8_9GAMM</name>
<accession>A0A1Q5TMS8</accession>
<dbReference type="InterPro" id="IPR036286">
    <property type="entry name" value="LexA/Signal_pep-like_sf"/>
</dbReference>
<dbReference type="SUPFAM" id="SSF51306">
    <property type="entry name" value="LexA/Signal peptidase"/>
    <property type="match status" value="1"/>
</dbReference>
<comment type="caution">
    <text evidence="5">The sequence shown here is derived from an EMBL/GenBank/DDBJ whole genome shotgun (WGS) entry which is preliminary data.</text>
</comment>
<dbReference type="InterPro" id="IPR001387">
    <property type="entry name" value="Cro/C1-type_HTH"/>
</dbReference>
<sequence length="203" mass="22577">MTLADRLKEAMKEKGLTQSALAREADLAQSMIWKLLSGKSAKTSKLVDIAKVLGVRPEWLSDGSGAKYQTDGSDVVIMHSNHSVPVKIYDEEQETNEAFMVPVLSESLTNFDSCRAYRITQNTGCTEAPEGTLIVVDKSEKAANDDLIYARIGKNYSVYRYVKGGSTDFLSVDDSRVPLIPMSADVELVGVIIYLFREMKRRR</sequence>
<dbReference type="Gene3D" id="1.10.260.40">
    <property type="entry name" value="lambda repressor-like DNA-binding domains"/>
    <property type="match status" value="1"/>
</dbReference>
<gene>
    <name evidence="5" type="ORF">Xentx_03403</name>
</gene>
<dbReference type="RefSeq" id="WP_074021674.1">
    <property type="nucleotide sequence ID" value="NZ_CAWMWP010000067.1"/>
</dbReference>
<feature type="domain" description="HTH cro/C1-type" evidence="4">
    <location>
        <begin position="7"/>
        <end position="60"/>
    </location>
</feature>
<evidence type="ECO:0000313" key="5">
    <source>
        <dbReference type="EMBL" id="OKP01530.1"/>
    </source>
</evidence>
<evidence type="ECO:0000259" key="4">
    <source>
        <dbReference type="PROSITE" id="PS50943"/>
    </source>
</evidence>
<dbReference type="PANTHER" id="PTHR40661:SF3">
    <property type="entry name" value="FELS-1 PROPHAGE TRANSCRIPTIONAL REGULATOR"/>
    <property type="match status" value="1"/>
</dbReference>
<dbReference type="EMBL" id="MKGR01000041">
    <property type="protein sequence ID" value="OKP01530.1"/>
    <property type="molecule type" value="Genomic_DNA"/>
</dbReference>
<dbReference type="GO" id="GO:0003677">
    <property type="term" value="F:DNA binding"/>
    <property type="evidence" value="ECO:0007669"/>
    <property type="project" value="UniProtKB-KW"/>
</dbReference>
<keyword evidence="3" id="KW-0804">Transcription</keyword>
<dbReference type="Pfam" id="PF01381">
    <property type="entry name" value="HTH_3"/>
    <property type="match status" value="1"/>
</dbReference>
<dbReference type="Gene3D" id="2.10.109.10">
    <property type="entry name" value="Umud Fragment, subunit A"/>
    <property type="match status" value="1"/>
</dbReference>
<organism evidence="5 6">
    <name type="scientific">Xenorhabdus thuongxuanensis</name>
    <dbReference type="NCBI Taxonomy" id="1873484"/>
    <lineage>
        <taxon>Bacteria</taxon>
        <taxon>Pseudomonadati</taxon>
        <taxon>Pseudomonadota</taxon>
        <taxon>Gammaproteobacteria</taxon>
        <taxon>Enterobacterales</taxon>
        <taxon>Morganellaceae</taxon>
        <taxon>Xenorhabdus</taxon>
    </lineage>
</organism>